<dbReference type="PANTHER" id="PTHR33070:SF42">
    <property type="entry name" value="OS08G0551250 PROTEIN"/>
    <property type="match status" value="1"/>
</dbReference>
<reference evidence="1" key="2">
    <citation type="submission" date="2017-06" db="EMBL/GenBank/DDBJ databases">
        <title>WGS assembly of Brachypodium distachyon.</title>
        <authorList>
            <consortium name="The International Brachypodium Initiative"/>
            <person name="Lucas S."/>
            <person name="Harmon-Smith M."/>
            <person name="Lail K."/>
            <person name="Tice H."/>
            <person name="Grimwood J."/>
            <person name="Bruce D."/>
            <person name="Barry K."/>
            <person name="Shu S."/>
            <person name="Lindquist E."/>
            <person name="Wang M."/>
            <person name="Pitluck S."/>
            <person name="Vogel J.P."/>
            <person name="Garvin D.F."/>
            <person name="Mockler T.C."/>
            <person name="Schmutz J."/>
            <person name="Rokhsar D."/>
            <person name="Bevan M.W."/>
        </authorList>
    </citation>
    <scope>NUCLEOTIDE SEQUENCE</scope>
    <source>
        <strain evidence="1">Bd21</strain>
    </source>
</reference>
<dbReference type="eggNOG" id="ENOG502R3EZ">
    <property type="taxonomic scope" value="Eukaryota"/>
</dbReference>
<dbReference type="EnsemblPlants" id="PNT68552">
    <property type="protein sequence ID" value="PNT68552"/>
    <property type="gene ID" value="BRADI_3g42440v3"/>
</dbReference>
<dbReference type="GO" id="GO:0048367">
    <property type="term" value="P:shoot system development"/>
    <property type="evidence" value="ECO:0007669"/>
    <property type="project" value="InterPro"/>
</dbReference>
<name>I1I9B4_BRADI</name>
<dbReference type="HOGENOM" id="CLU_017798_2_0_1"/>
<evidence type="ECO:0000313" key="1">
    <source>
        <dbReference type="EMBL" id="PNT68552.1"/>
    </source>
</evidence>
<dbReference type="InParanoid" id="I1I9B4"/>
<evidence type="ECO:0000313" key="2">
    <source>
        <dbReference type="EnsemblPlants" id="PNT68552"/>
    </source>
</evidence>
<dbReference type="EMBL" id="CM000882">
    <property type="protein sequence ID" value="PNT68552.1"/>
    <property type="molecule type" value="Genomic_DNA"/>
</dbReference>
<dbReference type="PANTHER" id="PTHR33070">
    <property type="entry name" value="OS06G0725500 PROTEIN"/>
    <property type="match status" value="1"/>
</dbReference>
<dbReference type="Pfam" id="PF03087">
    <property type="entry name" value="BPS1"/>
    <property type="match status" value="1"/>
</dbReference>
<evidence type="ECO:0000313" key="3">
    <source>
        <dbReference type="Proteomes" id="UP000008810"/>
    </source>
</evidence>
<reference evidence="2" key="3">
    <citation type="submission" date="2018-08" db="UniProtKB">
        <authorList>
            <consortium name="EnsemblPlants"/>
        </authorList>
    </citation>
    <scope>IDENTIFICATION</scope>
    <source>
        <strain evidence="2">cv. Bd21</strain>
    </source>
</reference>
<dbReference type="AlphaFoldDB" id="I1I9B4"/>
<dbReference type="OrthoDB" id="1701699at2759"/>
<protein>
    <submittedName>
        <fullName evidence="1 2">Uncharacterized protein</fullName>
    </submittedName>
</protein>
<proteinExistence type="predicted"/>
<dbReference type="OMA" id="CEDAENT"/>
<dbReference type="InterPro" id="IPR004320">
    <property type="entry name" value="BPS1_pln"/>
</dbReference>
<organism evidence="1">
    <name type="scientific">Brachypodium distachyon</name>
    <name type="common">Purple false brome</name>
    <name type="synonym">Trachynia distachya</name>
    <dbReference type="NCBI Taxonomy" id="15368"/>
    <lineage>
        <taxon>Eukaryota</taxon>
        <taxon>Viridiplantae</taxon>
        <taxon>Streptophyta</taxon>
        <taxon>Embryophyta</taxon>
        <taxon>Tracheophyta</taxon>
        <taxon>Spermatophyta</taxon>
        <taxon>Magnoliopsida</taxon>
        <taxon>Liliopsida</taxon>
        <taxon>Poales</taxon>
        <taxon>Poaceae</taxon>
        <taxon>BOP clade</taxon>
        <taxon>Pooideae</taxon>
        <taxon>Stipodae</taxon>
        <taxon>Brachypodieae</taxon>
        <taxon>Brachypodium</taxon>
    </lineage>
</organism>
<gene>
    <name evidence="1" type="ORF">BRADI_3g42440v3</name>
</gene>
<sequence length="216" mass="23349">MAGDDLEAAAGAYEQELMRHARGAEAVVVEAELEASVPLLDACAAALDALRAMRACAVDLELALRRGGGHAQALAATRACARKARADVLAKSRHRHCQGQTSTGHGARSLEEARRVAAAALERVMTKALPSASRNNSRRRWWPACCVAVKRKAARVACEEQTTADLLSSSSKDEAQKQRDEARALGETMEQLEQGVELLFRRLLQCRAFLLNLCSS</sequence>
<keyword evidence="3" id="KW-1185">Reference proteome</keyword>
<dbReference type="GO" id="GO:0048364">
    <property type="term" value="P:root development"/>
    <property type="evidence" value="ECO:0007669"/>
    <property type="project" value="InterPro"/>
</dbReference>
<accession>I1I9B4</accession>
<reference evidence="1 2" key="1">
    <citation type="journal article" date="2010" name="Nature">
        <title>Genome sequencing and analysis of the model grass Brachypodium distachyon.</title>
        <authorList>
            <consortium name="International Brachypodium Initiative"/>
        </authorList>
    </citation>
    <scope>NUCLEOTIDE SEQUENCE [LARGE SCALE GENOMIC DNA]</scope>
    <source>
        <strain evidence="1 2">Bd21</strain>
    </source>
</reference>
<dbReference type="Gramene" id="PNT68552">
    <property type="protein sequence ID" value="PNT68552"/>
    <property type="gene ID" value="BRADI_3g42440v3"/>
</dbReference>
<dbReference type="Proteomes" id="UP000008810">
    <property type="component" value="Chromosome 3"/>
</dbReference>